<organism evidence="1 2">
    <name type="scientific">Hydnum rufescens UP504</name>
    <dbReference type="NCBI Taxonomy" id="1448309"/>
    <lineage>
        <taxon>Eukaryota</taxon>
        <taxon>Fungi</taxon>
        <taxon>Dikarya</taxon>
        <taxon>Basidiomycota</taxon>
        <taxon>Agaricomycotina</taxon>
        <taxon>Agaricomycetes</taxon>
        <taxon>Cantharellales</taxon>
        <taxon>Hydnaceae</taxon>
        <taxon>Hydnum</taxon>
    </lineage>
</organism>
<dbReference type="EMBL" id="MU129151">
    <property type="protein sequence ID" value="KAF9505470.1"/>
    <property type="molecule type" value="Genomic_DNA"/>
</dbReference>
<dbReference type="Proteomes" id="UP000886523">
    <property type="component" value="Unassembled WGS sequence"/>
</dbReference>
<gene>
    <name evidence="1" type="ORF">BS47DRAFT_1368050</name>
</gene>
<accession>A0A9P6AHL6</accession>
<dbReference type="AlphaFoldDB" id="A0A9P6AHL6"/>
<reference evidence="1" key="1">
    <citation type="journal article" date="2020" name="Nat. Commun.">
        <title>Large-scale genome sequencing of mycorrhizal fungi provides insights into the early evolution of symbiotic traits.</title>
        <authorList>
            <person name="Miyauchi S."/>
            <person name="Kiss E."/>
            <person name="Kuo A."/>
            <person name="Drula E."/>
            <person name="Kohler A."/>
            <person name="Sanchez-Garcia M."/>
            <person name="Morin E."/>
            <person name="Andreopoulos B."/>
            <person name="Barry K.W."/>
            <person name="Bonito G."/>
            <person name="Buee M."/>
            <person name="Carver A."/>
            <person name="Chen C."/>
            <person name="Cichocki N."/>
            <person name="Clum A."/>
            <person name="Culley D."/>
            <person name="Crous P.W."/>
            <person name="Fauchery L."/>
            <person name="Girlanda M."/>
            <person name="Hayes R.D."/>
            <person name="Keri Z."/>
            <person name="LaButti K."/>
            <person name="Lipzen A."/>
            <person name="Lombard V."/>
            <person name="Magnuson J."/>
            <person name="Maillard F."/>
            <person name="Murat C."/>
            <person name="Nolan M."/>
            <person name="Ohm R.A."/>
            <person name="Pangilinan J."/>
            <person name="Pereira M.F."/>
            <person name="Perotto S."/>
            <person name="Peter M."/>
            <person name="Pfister S."/>
            <person name="Riley R."/>
            <person name="Sitrit Y."/>
            <person name="Stielow J.B."/>
            <person name="Szollosi G."/>
            <person name="Zifcakova L."/>
            <person name="Stursova M."/>
            <person name="Spatafora J.W."/>
            <person name="Tedersoo L."/>
            <person name="Vaario L.M."/>
            <person name="Yamada A."/>
            <person name="Yan M."/>
            <person name="Wang P."/>
            <person name="Xu J."/>
            <person name="Bruns T."/>
            <person name="Baldrian P."/>
            <person name="Vilgalys R."/>
            <person name="Dunand C."/>
            <person name="Henrissat B."/>
            <person name="Grigoriev I.V."/>
            <person name="Hibbett D."/>
            <person name="Nagy L.G."/>
            <person name="Martin F.M."/>
        </authorList>
    </citation>
    <scope>NUCLEOTIDE SEQUENCE</scope>
    <source>
        <strain evidence="1">UP504</strain>
    </source>
</reference>
<proteinExistence type="predicted"/>
<sequence>MGGDSEWEGRNECHGWLRKDLETHFENIQPYPSWKSLHALQTLRLLDLSPQPWTSLWYKPLQTLVWMSGVLKPESPPLEGIDTGGSVGGQGVGGQGVGGRVWEDGVWEDGVWEDGVWEDGVWEDGVWEDGVWEDGVWEDGVWEDGVWEDGVWEDGVWEDGVWEDGVWDDGQVLMASYMVWYCERGCKNDRWGADIGWAGILDICLTPLGRLPAPPACHPFKIFNTKLYYIQKKKVHPVPTITSTLWAWDQWAGIPPRGPPSQKVGPPGCPFSLVLPSIQNLPFFSFLTLK</sequence>
<evidence type="ECO:0000313" key="2">
    <source>
        <dbReference type="Proteomes" id="UP000886523"/>
    </source>
</evidence>
<keyword evidence="2" id="KW-1185">Reference proteome</keyword>
<protein>
    <submittedName>
        <fullName evidence="1">Uncharacterized protein</fullName>
    </submittedName>
</protein>
<comment type="caution">
    <text evidence="1">The sequence shown here is derived from an EMBL/GenBank/DDBJ whole genome shotgun (WGS) entry which is preliminary data.</text>
</comment>
<evidence type="ECO:0000313" key="1">
    <source>
        <dbReference type="EMBL" id="KAF9505470.1"/>
    </source>
</evidence>
<name>A0A9P6AHL6_9AGAM</name>